<dbReference type="PANTHER" id="PTHR10000:SF8">
    <property type="entry name" value="HAD SUPERFAMILY HYDROLASE-LIKE, TYPE 3"/>
    <property type="match status" value="1"/>
</dbReference>
<name>A0A839E6M5_9PSEU</name>
<dbReference type="Gene3D" id="3.40.50.1000">
    <property type="entry name" value="HAD superfamily/HAD-like"/>
    <property type="match status" value="1"/>
</dbReference>
<dbReference type="EMBL" id="JACGWZ010000008">
    <property type="protein sequence ID" value="MBA8827545.1"/>
    <property type="molecule type" value="Genomic_DNA"/>
</dbReference>
<evidence type="ECO:0008006" key="3">
    <source>
        <dbReference type="Google" id="ProtNLM"/>
    </source>
</evidence>
<gene>
    <name evidence="1" type="ORF">FHX42_004941</name>
</gene>
<dbReference type="InterPro" id="IPR036412">
    <property type="entry name" value="HAD-like_sf"/>
</dbReference>
<dbReference type="SUPFAM" id="SSF56784">
    <property type="entry name" value="HAD-like"/>
    <property type="match status" value="1"/>
</dbReference>
<comment type="caution">
    <text evidence="1">The sequence shown here is derived from an EMBL/GenBank/DDBJ whole genome shotgun (WGS) entry which is preliminary data.</text>
</comment>
<dbReference type="InterPro" id="IPR023214">
    <property type="entry name" value="HAD_sf"/>
</dbReference>
<dbReference type="Proteomes" id="UP000569329">
    <property type="component" value="Unassembled WGS sequence"/>
</dbReference>
<dbReference type="GO" id="GO:0000287">
    <property type="term" value="F:magnesium ion binding"/>
    <property type="evidence" value="ECO:0007669"/>
    <property type="project" value="TreeGrafter"/>
</dbReference>
<proteinExistence type="predicted"/>
<evidence type="ECO:0000313" key="1">
    <source>
        <dbReference type="EMBL" id="MBA8827545.1"/>
    </source>
</evidence>
<dbReference type="NCBIfam" id="TIGR01484">
    <property type="entry name" value="HAD-SF-IIB"/>
    <property type="match status" value="1"/>
</dbReference>
<accession>A0A839E6M5</accession>
<dbReference type="CDD" id="cd07516">
    <property type="entry name" value="HAD_Pase"/>
    <property type="match status" value="1"/>
</dbReference>
<evidence type="ECO:0000313" key="2">
    <source>
        <dbReference type="Proteomes" id="UP000569329"/>
    </source>
</evidence>
<dbReference type="NCBIfam" id="TIGR00099">
    <property type="entry name" value="Cof-subfamily"/>
    <property type="match status" value="1"/>
</dbReference>
<dbReference type="RefSeq" id="WP_328796706.1">
    <property type="nucleotide sequence ID" value="NZ_JACGWZ010000008.1"/>
</dbReference>
<sequence length="263" mass="28523">MATDVDGTLLNPQEHVSPRTARVVREVSDEVPFVMVTGRPPRWIPRVANELGVAGVTICSNGAVVYDAHSDTVLRSTDIDASRLLEVTERLREVLPGCSFAVERATGGAFDRVDEQFLAMTEFHRMWPNPDMRVVPPRELFDTGAMKLMVLHERLTSGEMATAANGVVGSELRVTYSTNEGLIELSASGVDKATGLADIAARLGIDRADVIAFGDMPNDVAMLEWAGHGVAMRNAHLDVTEAADEITAPNSADGVAQVLERWW</sequence>
<dbReference type="InterPro" id="IPR006379">
    <property type="entry name" value="HAD-SF_hydro_IIB"/>
</dbReference>
<dbReference type="SFLD" id="SFLDS00003">
    <property type="entry name" value="Haloacid_Dehalogenase"/>
    <property type="match status" value="1"/>
</dbReference>
<keyword evidence="2" id="KW-1185">Reference proteome</keyword>
<organism evidence="1 2">
    <name type="scientific">Halosaccharopolyspora lacisalsi</name>
    <dbReference type="NCBI Taxonomy" id="1000566"/>
    <lineage>
        <taxon>Bacteria</taxon>
        <taxon>Bacillati</taxon>
        <taxon>Actinomycetota</taxon>
        <taxon>Actinomycetes</taxon>
        <taxon>Pseudonocardiales</taxon>
        <taxon>Pseudonocardiaceae</taxon>
        <taxon>Halosaccharopolyspora</taxon>
    </lineage>
</organism>
<dbReference type="InterPro" id="IPR000150">
    <property type="entry name" value="Cof"/>
</dbReference>
<dbReference type="AlphaFoldDB" id="A0A839E6M5"/>
<dbReference type="Pfam" id="PF08282">
    <property type="entry name" value="Hydrolase_3"/>
    <property type="match status" value="1"/>
</dbReference>
<dbReference type="GO" id="GO:0016791">
    <property type="term" value="F:phosphatase activity"/>
    <property type="evidence" value="ECO:0007669"/>
    <property type="project" value="UniProtKB-ARBA"/>
</dbReference>
<dbReference type="GO" id="GO:0005829">
    <property type="term" value="C:cytosol"/>
    <property type="evidence" value="ECO:0007669"/>
    <property type="project" value="TreeGrafter"/>
</dbReference>
<reference evidence="1 2" key="1">
    <citation type="submission" date="2020-07" db="EMBL/GenBank/DDBJ databases">
        <title>Sequencing the genomes of 1000 actinobacteria strains.</title>
        <authorList>
            <person name="Klenk H.-P."/>
        </authorList>
    </citation>
    <scope>NUCLEOTIDE SEQUENCE [LARGE SCALE GENOMIC DNA]</scope>
    <source>
        <strain evidence="1 2">DSM 45975</strain>
    </source>
</reference>
<dbReference type="Gene3D" id="3.30.1240.10">
    <property type="match status" value="1"/>
</dbReference>
<protein>
    <recommendedName>
        <fullName evidence="3">HAD family hydrolase</fullName>
    </recommendedName>
</protein>
<dbReference type="PANTHER" id="PTHR10000">
    <property type="entry name" value="PHOSPHOSERINE PHOSPHATASE"/>
    <property type="match status" value="1"/>
</dbReference>
<dbReference type="SFLD" id="SFLDG01140">
    <property type="entry name" value="C2.B:_Phosphomannomutase_and_P"/>
    <property type="match status" value="1"/>
</dbReference>